<comment type="caution">
    <text evidence="2">The sequence shown here is derived from an EMBL/GenBank/DDBJ whole genome shotgun (WGS) entry which is preliminary data.</text>
</comment>
<accession>A0A4S4DNF6</accession>
<reference evidence="2 3" key="1">
    <citation type="journal article" date="2018" name="Proc. Natl. Acad. Sci. U.S.A.">
        <title>Draft genome sequence of Camellia sinensis var. sinensis provides insights into the evolution of the tea genome and tea quality.</title>
        <authorList>
            <person name="Wei C."/>
            <person name="Yang H."/>
            <person name="Wang S."/>
            <person name="Zhao J."/>
            <person name="Liu C."/>
            <person name="Gao L."/>
            <person name="Xia E."/>
            <person name="Lu Y."/>
            <person name="Tai Y."/>
            <person name="She G."/>
            <person name="Sun J."/>
            <person name="Cao H."/>
            <person name="Tong W."/>
            <person name="Gao Q."/>
            <person name="Li Y."/>
            <person name="Deng W."/>
            <person name="Jiang X."/>
            <person name="Wang W."/>
            <person name="Chen Q."/>
            <person name="Zhang S."/>
            <person name="Li H."/>
            <person name="Wu J."/>
            <person name="Wang P."/>
            <person name="Li P."/>
            <person name="Shi C."/>
            <person name="Zheng F."/>
            <person name="Jian J."/>
            <person name="Huang B."/>
            <person name="Shan D."/>
            <person name="Shi M."/>
            <person name="Fang C."/>
            <person name="Yue Y."/>
            <person name="Li F."/>
            <person name="Li D."/>
            <person name="Wei S."/>
            <person name="Han B."/>
            <person name="Jiang C."/>
            <person name="Yin Y."/>
            <person name="Xia T."/>
            <person name="Zhang Z."/>
            <person name="Bennetzen J.L."/>
            <person name="Zhao S."/>
            <person name="Wan X."/>
        </authorList>
    </citation>
    <scope>NUCLEOTIDE SEQUENCE [LARGE SCALE GENOMIC DNA]</scope>
    <source>
        <strain evidence="3">cv. Shuchazao</strain>
        <tissue evidence="2">Leaf</tissue>
    </source>
</reference>
<dbReference type="Proteomes" id="UP000306102">
    <property type="component" value="Unassembled WGS sequence"/>
</dbReference>
<feature type="domain" description="F-box" evidence="1">
    <location>
        <begin position="15"/>
        <end position="62"/>
    </location>
</feature>
<dbReference type="Gene3D" id="3.80.10.10">
    <property type="entry name" value="Ribonuclease Inhibitor"/>
    <property type="match status" value="1"/>
</dbReference>
<dbReference type="PROSITE" id="PS50181">
    <property type="entry name" value="FBOX"/>
    <property type="match status" value="1"/>
</dbReference>
<gene>
    <name evidence="2" type="ORF">TEA_028529</name>
</gene>
<dbReference type="InterPro" id="IPR032675">
    <property type="entry name" value="LRR_dom_sf"/>
</dbReference>
<organism evidence="2 3">
    <name type="scientific">Camellia sinensis var. sinensis</name>
    <name type="common">China tea</name>
    <dbReference type="NCBI Taxonomy" id="542762"/>
    <lineage>
        <taxon>Eukaryota</taxon>
        <taxon>Viridiplantae</taxon>
        <taxon>Streptophyta</taxon>
        <taxon>Embryophyta</taxon>
        <taxon>Tracheophyta</taxon>
        <taxon>Spermatophyta</taxon>
        <taxon>Magnoliopsida</taxon>
        <taxon>eudicotyledons</taxon>
        <taxon>Gunneridae</taxon>
        <taxon>Pentapetalae</taxon>
        <taxon>asterids</taxon>
        <taxon>Ericales</taxon>
        <taxon>Theaceae</taxon>
        <taxon>Camellia</taxon>
    </lineage>
</organism>
<dbReference type="InterPro" id="IPR050648">
    <property type="entry name" value="F-box_LRR-repeat"/>
</dbReference>
<dbReference type="GO" id="GO:0005737">
    <property type="term" value="C:cytoplasm"/>
    <property type="evidence" value="ECO:0007669"/>
    <property type="project" value="TreeGrafter"/>
</dbReference>
<dbReference type="Pfam" id="PF00646">
    <property type="entry name" value="F-box"/>
    <property type="match status" value="1"/>
</dbReference>
<dbReference type="PANTHER" id="PTHR13382:SF16">
    <property type="entry name" value="F-BOX PROTEIN SKIP28"/>
    <property type="match status" value="1"/>
</dbReference>
<dbReference type="InterPro" id="IPR036047">
    <property type="entry name" value="F-box-like_dom_sf"/>
</dbReference>
<dbReference type="EMBL" id="SDRB02010744">
    <property type="protein sequence ID" value="THG04553.1"/>
    <property type="molecule type" value="Genomic_DNA"/>
</dbReference>
<dbReference type="PANTHER" id="PTHR13382">
    <property type="entry name" value="MITOCHONDRIAL ATP SYNTHASE COUPLING FACTOR B"/>
    <property type="match status" value="1"/>
</dbReference>
<protein>
    <recommendedName>
        <fullName evidence="1">F-box domain-containing protein</fullName>
    </recommendedName>
</protein>
<dbReference type="SUPFAM" id="SSF52047">
    <property type="entry name" value="RNI-like"/>
    <property type="match status" value="1"/>
</dbReference>
<evidence type="ECO:0000313" key="3">
    <source>
        <dbReference type="Proteomes" id="UP000306102"/>
    </source>
</evidence>
<name>A0A4S4DNF6_CAMSN</name>
<dbReference type="STRING" id="542762.A0A4S4DNF6"/>
<evidence type="ECO:0000313" key="2">
    <source>
        <dbReference type="EMBL" id="THG04553.1"/>
    </source>
</evidence>
<sequence>MEISDNKKEHEVHNSMPIKPPPHEALFLALSYLPLFELLAMSGVCKSLRDAVNNDILPWLNITVKQPLNSRLSDHILMRIASKANGRLRTLALINCVMITDDGLQQVIENNPHITKLHVPACTGLTPDGVVRAVKTLTDHSPNLISLKIAGIYGINKHHVETLHSILNTNLKRHNPQIQHEHKRFTQHQETDCPIDIDICPKCDQANMVFDCPRKSCAQKRKEGQSECRGCYCCIMRCVQCGKCVEYEEPAEAVCLHTLCLDCWLQLRKCCFCNRPYCNQHADEPDQKYSLLGSSGFICAVCHEMYIENARDF</sequence>
<proteinExistence type="predicted"/>
<dbReference type="InterPro" id="IPR001810">
    <property type="entry name" value="F-box_dom"/>
</dbReference>
<dbReference type="AlphaFoldDB" id="A0A4S4DNF6"/>
<evidence type="ECO:0000259" key="1">
    <source>
        <dbReference type="PROSITE" id="PS50181"/>
    </source>
</evidence>
<dbReference type="SUPFAM" id="SSF81383">
    <property type="entry name" value="F-box domain"/>
    <property type="match status" value="1"/>
</dbReference>
<keyword evidence="3" id="KW-1185">Reference proteome</keyword>